<dbReference type="EMBL" id="CP104874">
    <property type="protein sequence ID" value="WWF06811.1"/>
    <property type="molecule type" value="Genomic_DNA"/>
</dbReference>
<reference evidence="1 2" key="1">
    <citation type="submission" date="2022-09" db="EMBL/GenBank/DDBJ databases">
        <title>Complete genome sequence of Janibacter terrae strain COS04-44, PCL-degrading bacteria isolated from oil spilled coast.</title>
        <authorList>
            <person name="Park H."/>
            <person name="Kim J.Y."/>
            <person name="An S.H."/>
            <person name="Lee C.M."/>
            <person name="Weon H.-Y."/>
        </authorList>
    </citation>
    <scope>NUCLEOTIDE SEQUENCE [LARGE SCALE GENOMIC DNA]</scope>
    <source>
        <strain evidence="1 2">COS04-44</strain>
    </source>
</reference>
<dbReference type="CDD" id="cd07812">
    <property type="entry name" value="SRPBCC"/>
    <property type="match status" value="1"/>
</dbReference>
<dbReference type="SUPFAM" id="SSF55961">
    <property type="entry name" value="Bet v1-like"/>
    <property type="match status" value="1"/>
</dbReference>
<name>A0ABZ2FKP9_9MICO</name>
<dbReference type="RefSeq" id="WP_338539232.1">
    <property type="nucleotide sequence ID" value="NZ_CP104874.1"/>
</dbReference>
<accession>A0ABZ2FKP9</accession>
<dbReference type="InterPro" id="IPR023393">
    <property type="entry name" value="START-like_dom_sf"/>
</dbReference>
<evidence type="ECO:0000313" key="2">
    <source>
        <dbReference type="Proteomes" id="UP001381003"/>
    </source>
</evidence>
<sequence>MTSGPGRPLRVRAEGSAAVDEVWRRYTTPALWAGWAPQIRGVDHPPGRITAGGEGVVRGPLGLRVPFVVEAVDDEEMRWVWTPGPAPLRVRMRHGVDAGRRGSSAWVEISAPRPLALAYAPIARMALRRLVAEEPSPPAA</sequence>
<proteinExistence type="predicted"/>
<dbReference type="Proteomes" id="UP001381003">
    <property type="component" value="Chromosome"/>
</dbReference>
<gene>
    <name evidence="1" type="ORF">N5P18_08060</name>
</gene>
<organism evidence="1 2">
    <name type="scientific">Janibacter terrae</name>
    <dbReference type="NCBI Taxonomy" id="103817"/>
    <lineage>
        <taxon>Bacteria</taxon>
        <taxon>Bacillati</taxon>
        <taxon>Actinomycetota</taxon>
        <taxon>Actinomycetes</taxon>
        <taxon>Micrococcales</taxon>
        <taxon>Intrasporangiaceae</taxon>
        <taxon>Janibacter</taxon>
    </lineage>
</organism>
<dbReference type="Gene3D" id="3.30.530.20">
    <property type="match status" value="1"/>
</dbReference>
<protein>
    <submittedName>
        <fullName evidence="1">SRPBCC family protein</fullName>
    </submittedName>
</protein>
<evidence type="ECO:0000313" key="1">
    <source>
        <dbReference type="EMBL" id="WWF06811.1"/>
    </source>
</evidence>
<keyword evidence="2" id="KW-1185">Reference proteome</keyword>